<dbReference type="OrthoDB" id="5522043at2"/>
<dbReference type="Gene3D" id="3.10.129.10">
    <property type="entry name" value="Hotdog Thioesterase"/>
    <property type="match status" value="1"/>
</dbReference>
<dbReference type="Pfam" id="PF01575">
    <property type="entry name" value="MaoC_dehydratas"/>
    <property type="match status" value="1"/>
</dbReference>
<proteinExistence type="predicted"/>
<sequence length="283" mass="30288">MPIAYPEILSLSSEPQSFAWTDKESMLYALGIGMGSDPMNVQELPFVYESGLKAVPTMATTVAWGAGPSVGKMGINFLLVVHGEQKVEFHKTFPTEAQITAEGRVIGAYDKGDKGAVIYNETVLKDAKTGEKIATLTGSTFARGDGNFGGPSDGAPEPHEVPARAPDMSLDFATAPNQALIYRLSGDRNPLHSDPNIAKAAGFPRPILHGLCTYGVTCRAVLQAYADFDPSKIKSHQIRFSSPVFPGETITVDLWKDGDVVSFEARVKERGVTVAKNGKTVLG</sequence>
<accession>A0A2D2ATD2</accession>
<evidence type="ECO:0000313" key="3">
    <source>
        <dbReference type="EMBL" id="ATQ41251.1"/>
    </source>
</evidence>
<dbReference type="GO" id="GO:0004300">
    <property type="term" value="F:enoyl-CoA hydratase activity"/>
    <property type="evidence" value="ECO:0007669"/>
    <property type="project" value="TreeGrafter"/>
</dbReference>
<dbReference type="InterPro" id="IPR054357">
    <property type="entry name" value="MFE-2_N"/>
</dbReference>
<gene>
    <name evidence="3" type="ORF">CSW64_01905</name>
</gene>
<dbReference type="Proteomes" id="UP000228945">
    <property type="component" value="Chromosome"/>
</dbReference>
<evidence type="ECO:0000259" key="1">
    <source>
        <dbReference type="Pfam" id="PF01575"/>
    </source>
</evidence>
<dbReference type="AlphaFoldDB" id="A0A2D2ATD2"/>
<dbReference type="PANTHER" id="PTHR13078:SF56">
    <property type="entry name" value="PEROXISOMAL MULTIFUNCTIONAL ENZYME TYPE 2"/>
    <property type="match status" value="1"/>
</dbReference>
<name>A0A2D2ATD2_9CAUL</name>
<feature type="domain" description="Peroxisomal multifunctional enzyme type 2-like N-terminal" evidence="2">
    <location>
        <begin position="18"/>
        <end position="144"/>
    </location>
</feature>
<dbReference type="KEGG" id="cmb:CSW64_01905"/>
<dbReference type="GO" id="GO:0003857">
    <property type="term" value="F:(3S)-3-hydroxyacyl-CoA dehydrogenase (NAD+) activity"/>
    <property type="evidence" value="ECO:0007669"/>
    <property type="project" value="TreeGrafter"/>
</dbReference>
<dbReference type="GO" id="GO:0006635">
    <property type="term" value="P:fatty acid beta-oxidation"/>
    <property type="evidence" value="ECO:0007669"/>
    <property type="project" value="TreeGrafter"/>
</dbReference>
<reference evidence="3 4" key="1">
    <citation type="submission" date="2017-10" db="EMBL/GenBank/DDBJ databases">
        <title>Genome sequence of Caulobacter mirabilis FWC38.</title>
        <authorList>
            <person name="Fiebig A."/>
            <person name="Crosson S."/>
        </authorList>
    </citation>
    <scope>NUCLEOTIDE SEQUENCE [LARGE SCALE GENOMIC DNA]</scope>
    <source>
        <strain evidence="3 4">FWC 38</strain>
    </source>
</reference>
<dbReference type="PANTHER" id="PTHR13078">
    <property type="entry name" value="PEROXISOMAL MULTIFUNCTIONAL ENZYME TYPE 2-RELATED"/>
    <property type="match status" value="1"/>
</dbReference>
<protein>
    <submittedName>
        <fullName evidence="3">3-alpha,7-alpha, 12-alpha-trihydroxy-5-beta-cholest-24-enoyl-CoA hydratase</fullName>
    </submittedName>
</protein>
<dbReference type="EMBL" id="CP024201">
    <property type="protein sequence ID" value="ATQ41251.1"/>
    <property type="molecule type" value="Genomic_DNA"/>
</dbReference>
<dbReference type="InterPro" id="IPR029069">
    <property type="entry name" value="HotDog_dom_sf"/>
</dbReference>
<dbReference type="CDD" id="cd03448">
    <property type="entry name" value="HDE_HSD"/>
    <property type="match status" value="1"/>
</dbReference>
<dbReference type="SUPFAM" id="SSF54637">
    <property type="entry name" value="Thioesterase/thiol ester dehydrase-isomerase"/>
    <property type="match status" value="2"/>
</dbReference>
<feature type="domain" description="MaoC-like" evidence="1">
    <location>
        <begin position="162"/>
        <end position="275"/>
    </location>
</feature>
<dbReference type="GO" id="GO:0044594">
    <property type="term" value="F:17-beta-hydroxysteroid dehydrogenase (NAD+) activity"/>
    <property type="evidence" value="ECO:0007669"/>
    <property type="project" value="TreeGrafter"/>
</dbReference>
<dbReference type="Pfam" id="PF22622">
    <property type="entry name" value="MFE-2_hydrat-2_N"/>
    <property type="match status" value="1"/>
</dbReference>
<keyword evidence="4" id="KW-1185">Reference proteome</keyword>
<dbReference type="RefSeq" id="WP_099620508.1">
    <property type="nucleotide sequence ID" value="NZ_CP024201.1"/>
</dbReference>
<evidence type="ECO:0000313" key="4">
    <source>
        <dbReference type="Proteomes" id="UP000228945"/>
    </source>
</evidence>
<dbReference type="InterPro" id="IPR002539">
    <property type="entry name" value="MaoC-like_dom"/>
</dbReference>
<organism evidence="3 4">
    <name type="scientific">Caulobacter mirabilis</name>
    <dbReference type="NCBI Taxonomy" id="69666"/>
    <lineage>
        <taxon>Bacteria</taxon>
        <taxon>Pseudomonadati</taxon>
        <taxon>Pseudomonadota</taxon>
        <taxon>Alphaproteobacteria</taxon>
        <taxon>Caulobacterales</taxon>
        <taxon>Caulobacteraceae</taxon>
        <taxon>Caulobacter</taxon>
    </lineage>
</organism>
<evidence type="ECO:0000259" key="2">
    <source>
        <dbReference type="Pfam" id="PF22622"/>
    </source>
</evidence>